<reference evidence="2 3" key="1">
    <citation type="submission" date="2017-01" db="EMBL/GenBank/DDBJ databases">
        <authorList>
            <person name="Mah S.A."/>
            <person name="Swanson W.J."/>
            <person name="Moy G.W."/>
            <person name="Vacquier V.D."/>
        </authorList>
    </citation>
    <scope>NUCLEOTIDE SEQUENCE [LARGE SCALE GENOMIC DNA]</scope>
    <source>
        <strain evidence="2 3">RU36E</strain>
    </source>
</reference>
<dbReference type="EMBL" id="FTMP01000001">
    <property type="protein sequence ID" value="SIP90039.1"/>
    <property type="molecule type" value="Genomic_DNA"/>
</dbReference>
<protein>
    <recommendedName>
        <fullName evidence="4">Mu-like prophage FluMu N-terminal domain-containing protein</fullName>
    </recommendedName>
</protein>
<dbReference type="RefSeq" id="WP_083690736.1">
    <property type="nucleotide sequence ID" value="NZ_FTMP01000001.1"/>
</dbReference>
<name>A0A1N6NDA4_AQUAC</name>
<dbReference type="Gene3D" id="3.40.5.80">
    <property type="match status" value="1"/>
</dbReference>
<feature type="region of interest" description="Disordered" evidence="1">
    <location>
        <begin position="1"/>
        <end position="75"/>
    </location>
</feature>
<dbReference type="SUPFAM" id="SSF160059">
    <property type="entry name" value="PriA/YqbF domain"/>
    <property type="match status" value="1"/>
</dbReference>
<evidence type="ECO:0000313" key="2">
    <source>
        <dbReference type="EMBL" id="SIP90039.1"/>
    </source>
</evidence>
<feature type="compositionally biased region" description="Low complexity" evidence="1">
    <location>
        <begin position="17"/>
        <end position="26"/>
    </location>
</feature>
<evidence type="ECO:0000313" key="3">
    <source>
        <dbReference type="Proteomes" id="UP000185841"/>
    </source>
</evidence>
<evidence type="ECO:0000256" key="1">
    <source>
        <dbReference type="SAM" id="MobiDB-lite"/>
    </source>
</evidence>
<accession>A0A1N6NDA4</accession>
<sequence>MAKRAAQPRPPVAGKDAAQPAATAPAEKLVPQPAGSTQDGASAPADSTGAAAAAATPNEHTASEPPPSDGTLAEDAAGTGQDALLNTAAQEATDVAAPIIPVPVAPMEQLGGAVESLSQLEAPAVTPPAKAVEGSEDDGEVEGLWITAIPEEGFRRCGYRFTREGFGIALSALTYGQIEQLVNEPMLKVEQGVFSGLVE</sequence>
<feature type="compositionally biased region" description="Low complexity" evidence="1">
    <location>
        <begin position="39"/>
        <end position="57"/>
    </location>
</feature>
<proteinExistence type="predicted"/>
<evidence type="ECO:0008006" key="4">
    <source>
        <dbReference type="Google" id="ProtNLM"/>
    </source>
</evidence>
<dbReference type="AlphaFoldDB" id="A0A1N6NDA4"/>
<dbReference type="Proteomes" id="UP000185841">
    <property type="component" value="Unassembled WGS sequence"/>
</dbReference>
<organism evidence="2 3">
    <name type="scientific">Aquipseudomonas alcaligenes</name>
    <name type="common">Pseudomonas alcaligenes</name>
    <dbReference type="NCBI Taxonomy" id="43263"/>
    <lineage>
        <taxon>Bacteria</taxon>
        <taxon>Pseudomonadati</taxon>
        <taxon>Pseudomonadota</taxon>
        <taxon>Gammaproteobacteria</taxon>
        <taxon>Pseudomonadales</taxon>
        <taxon>Pseudomonadaceae</taxon>
        <taxon>Aquipseudomonas</taxon>
    </lineage>
</organism>
<gene>
    <name evidence="2" type="ORF">SAMN05878282_101226</name>
</gene>